<geneLocation type="plasmid" evidence="3">
    <name>p1</name>
</geneLocation>
<dbReference type="InterPro" id="IPR002126">
    <property type="entry name" value="Cadherin-like_dom"/>
</dbReference>
<dbReference type="GO" id="GO:0005509">
    <property type="term" value="F:calcium ion binding"/>
    <property type="evidence" value="ECO:0007669"/>
    <property type="project" value="InterPro"/>
</dbReference>
<feature type="signal peptide" evidence="1">
    <location>
        <begin position="1"/>
        <end position="21"/>
    </location>
</feature>
<dbReference type="InterPro" id="IPR022038">
    <property type="entry name" value="Ig-like_bact"/>
</dbReference>
<dbReference type="GO" id="GO:0007156">
    <property type="term" value="P:homophilic cell adhesion via plasma membrane adhesion molecules"/>
    <property type="evidence" value="ECO:0007669"/>
    <property type="project" value="InterPro"/>
</dbReference>
<dbReference type="EMBL" id="CP115922">
    <property type="protein sequence ID" value="XCD19283.1"/>
    <property type="molecule type" value="Genomic_DNA"/>
</dbReference>
<feature type="domain" description="Cadherin" evidence="2">
    <location>
        <begin position="575"/>
        <end position="741"/>
    </location>
</feature>
<organism evidence="3">
    <name type="scientific">Vibrio chaetopteri</name>
    <dbReference type="NCBI Taxonomy" id="3016528"/>
    <lineage>
        <taxon>Bacteria</taxon>
        <taxon>Pseudomonadati</taxon>
        <taxon>Pseudomonadota</taxon>
        <taxon>Gammaproteobacteria</taxon>
        <taxon>Vibrionales</taxon>
        <taxon>Vibrionaceae</taxon>
        <taxon>Vibrio</taxon>
    </lineage>
</organism>
<protein>
    <submittedName>
        <fullName evidence="3">Ig-like domain-containing protein</fullName>
    </submittedName>
</protein>
<dbReference type="AlphaFoldDB" id="A0AAU8BRM0"/>
<feature type="chain" id="PRO_5043425867" evidence="1">
    <location>
        <begin position="22"/>
        <end position="825"/>
    </location>
</feature>
<dbReference type="KEGG" id="vck:PG915_24310"/>
<dbReference type="Pfam" id="PF12245">
    <property type="entry name" value="Big_3_2"/>
    <property type="match status" value="1"/>
</dbReference>
<accession>A0AAU8BRM0</accession>
<dbReference type="Pfam" id="PF13752">
    <property type="entry name" value="DUF4165"/>
    <property type="match status" value="1"/>
</dbReference>
<dbReference type="Pfam" id="PF13750">
    <property type="entry name" value="Big_3_3"/>
    <property type="match status" value="1"/>
</dbReference>
<dbReference type="GO" id="GO:0016020">
    <property type="term" value="C:membrane"/>
    <property type="evidence" value="ECO:0007669"/>
    <property type="project" value="InterPro"/>
</dbReference>
<keyword evidence="3" id="KW-0614">Plasmid</keyword>
<evidence type="ECO:0000256" key="1">
    <source>
        <dbReference type="SAM" id="SignalP"/>
    </source>
</evidence>
<dbReference type="RefSeq" id="WP_353500401.1">
    <property type="nucleotide sequence ID" value="NZ_CP115922.1"/>
</dbReference>
<reference evidence="3" key="1">
    <citation type="submission" date="2023-01" db="EMBL/GenBank/DDBJ databases">
        <title>Vibrio sp. CB1-14 genome sequencing.</title>
        <authorList>
            <person name="Otstavnykh N."/>
            <person name="Isaeva M."/>
            <person name="Meleshko D."/>
        </authorList>
    </citation>
    <scope>NUCLEOTIDE SEQUENCE</scope>
    <source>
        <strain evidence="3">CB1-14</strain>
        <plasmid evidence="3">p1</plasmid>
    </source>
</reference>
<name>A0AAU8BRM0_9VIBR</name>
<proteinExistence type="predicted"/>
<dbReference type="PROSITE" id="PS50268">
    <property type="entry name" value="CADHERIN_2"/>
    <property type="match status" value="1"/>
</dbReference>
<sequence>MNRSLSSLAALCFMIMTPAHSAIIEGAIFSTPQGQSVERKVEATTFVNSVGDITLFVSSGLDRKLQVNVKHNGIVIEQFTSPVINTNNRYTFGEKSFYGLEHTLRSLNKETRYEIDITTFDLSNNALAVDSYLFVRDVTPPQITGEIYRSDTHGGHFPMFGSIEAFSNRGFNYSISVNGIQDSLSGVDRATYFIQHPNHSDSERYEVQADVDAASGLAMVLAKQAANIEYAAKRADYTIGFDLYDKANNKATVTRVSKIDNECPSKPVLQIRNAASGVWENYNSSGHYIHANPVQFRALRPSADFYINGWYGWGDWLGSSYAYSGGLYGLPQSSYETGQWKVDETTFSYPNSLIWLDFFTKSGSSCSVQRFGNTDLNLVPANQHVQLATKLNSTQILANNIWVDPHPATEFNGIAYGIKEPTHVSHIRAHVEPRSYVQVLTDTLVGTTCHVPVGGTYCDIPVNYSFTPTSKSFFSDFYINAKSTTGQFEQRVGIARIVYDWNPISITDISQNTLGQELKVMTQNGDLTNNWWDTYFGLRTVEAKSLTDNTPLTHVNLERYDVQNRADFLSLKGLSEGVHDIEVTITDKIGTIAKTITKVDIDTISPSFDISYESGSMPETISDIRDILVTLMDMHSSHVVEAHLTGASSNENIFLGIVNNNNTATFELPRIFPTLIENERYQLKIVAEDSYRNQSTVTISFGYIPKGLITLEAQTTLPVSHPLKDINDNAIARFVNNYPLVTDSGMMATGNQDTYITNRKTSDFAVMVIIDGVKETVEPGTTSRTSLDLGNTGSTFEIPIYPARPGELGTASIMLDIPQLRSIHD</sequence>
<keyword evidence="1" id="KW-0732">Signal</keyword>
<evidence type="ECO:0000313" key="3">
    <source>
        <dbReference type="EMBL" id="XCD19283.1"/>
    </source>
</evidence>
<dbReference type="InterPro" id="IPR025429">
    <property type="entry name" value="DUF4165"/>
</dbReference>
<gene>
    <name evidence="3" type="ORF">PG915_24310</name>
</gene>
<evidence type="ECO:0000259" key="2">
    <source>
        <dbReference type="PROSITE" id="PS50268"/>
    </source>
</evidence>